<comment type="similarity">
    <text evidence="12">Belongs to the glycosyl hydrolase family 6.</text>
</comment>
<feature type="binding site" evidence="9">
    <location>
        <position position="320"/>
    </location>
    <ligand>
        <name>substrate</name>
    </ligand>
</feature>
<dbReference type="PANTHER" id="PTHR34876:SF4">
    <property type="entry name" value="1,4-BETA-D-GLUCAN CELLOBIOHYDROLASE C-RELATED"/>
    <property type="match status" value="1"/>
</dbReference>
<comment type="caution">
    <text evidence="14">The sequence shown here is derived from an EMBL/GenBank/DDBJ whole genome shotgun (WGS) entry which is preliminary data.</text>
</comment>
<dbReference type="InterPro" id="IPR006311">
    <property type="entry name" value="TAT_signal"/>
</dbReference>
<proteinExistence type="inferred from homology"/>
<evidence type="ECO:0000256" key="1">
    <source>
        <dbReference type="ARBA" id="ARBA00022729"/>
    </source>
</evidence>
<evidence type="ECO:0000256" key="3">
    <source>
        <dbReference type="ARBA" id="ARBA00023001"/>
    </source>
</evidence>
<feature type="active site" description="Proton donor" evidence="8 11">
    <location>
        <position position="169"/>
    </location>
</feature>
<sequence>MPLAPTSLRRALAALPALALVAAAPALTAPASGAADGVHATSTGSPTVATTAARQAKDPRKTRGLYVDTRMPAHQQGPAYAAIAKRAQALWLGAEYYPTDQVAGVVSTYVGLAERAGKTPMLVVYSIPDRDCGQYSSGGLPGVDAYKKWVTQVAKGIGSSKPMLVLEPDALPFYHEGTCGNANNRIKALRSAVRKLSRAGAWVYIDAGHSGWTTGDTSKDDTPWDGRAELLKKAGVAGARGFSTNVSNFRRMKDEKHYAEWMVRQLRKLGVKGVKYVVDTSRNGAKKPVDGDVINPTWARIGQKPRLRFDKAFDGTLWVKHPGESDGTVNGGPPSGQWCDLLADRLLGDEDSQKSCY</sequence>
<dbReference type="RefSeq" id="WP_179532593.1">
    <property type="nucleotide sequence ID" value="NZ_BAAAPP010000001.1"/>
</dbReference>
<evidence type="ECO:0000256" key="5">
    <source>
        <dbReference type="ARBA" id="ARBA00023277"/>
    </source>
</evidence>
<evidence type="ECO:0000256" key="11">
    <source>
        <dbReference type="PROSITE-ProRule" id="PRU10057"/>
    </source>
</evidence>
<feature type="region of interest" description="Disordered" evidence="13">
    <location>
        <begin position="33"/>
        <end position="63"/>
    </location>
</feature>
<keyword evidence="2 12" id="KW-0378">Hydrolase</keyword>
<dbReference type="InterPro" id="IPR036434">
    <property type="entry name" value="Beta_cellobiohydrolase_sf"/>
</dbReference>
<feature type="chain" id="PRO_5031594844" description="Glucanase" evidence="12">
    <location>
        <begin position="35"/>
        <end position="357"/>
    </location>
</feature>
<keyword evidence="7 12" id="KW-0624">Polysaccharide degradation</keyword>
<dbReference type="PANTHER" id="PTHR34876">
    <property type="match status" value="1"/>
</dbReference>
<feature type="binding site" evidence="9">
    <location>
        <position position="248"/>
    </location>
    <ligand>
        <name>substrate</name>
    </ligand>
</feature>
<evidence type="ECO:0000256" key="2">
    <source>
        <dbReference type="ARBA" id="ARBA00022801"/>
    </source>
</evidence>
<keyword evidence="5 12" id="KW-0119">Carbohydrate metabolism</keyword>
<dbReference type="PROSITE" id="PS51318">
    <property type="entry name" value="TAT"/>
    <property type="match status" value="1"/>
</dbReference>
<feature type="signal peptide" evidence="12">
    <location>
        <begin position="1"/>
        <end position="34"/>
    </location>
</feature>
<keyword evidence="4" id="KW-1015">Disulfide bond</keyword>
<evidence type="ECO:0000256" key="13">
    <source>
        <dbReference type="SAM" id="MobiDB-lite"/>
    </source>
</evidence>
<keyword evidence="15" id="KW-1185">Reference proteome</keyword>
<evidence type="ECO:0000313" key="15">
    <source>
        <dbReference type="Proteomes" id="UP000537326"/>
    </source>
</evidence>
<dbReference type="EC" id="3.2.1.-" evidence="12"/>
<evidence type="ECO:0000256" key="6">
    <source>
        <dbReference type="ARBA" id="ARBA00023295"/>
    </source>
</evidence>
<dbReference type="PROSITE" id="PS00656">
    <property type="entry name" value="GLYCOSYL_HYDROL_F6_2"/>
    <property type="match status" value="1"/>
</dbReference>
<keyword evidence="3 12" id="KW-0136">Cellulose degradation</keyword>
<dbReference type="InterPro" id="IPR016288">
    <property type="entry name" value="Beta_cellobiohydrolase"/>
</dbReference>
<feature type="binding site" evidence="9">
    <location>
        <position position="91"/>
    </location>
    <ligand>
        <name>substrate</name>
    </ligand>
</feature>
<dbReference type="EMBL" id="JACBZI010000001">
    <property type="protein sequence ID" value="NYI11982.1"/>
    <property type="molecule type" value="Genomic_DNA"/>
</dbReference>
<feature type="active site" evidence="10">
    <location>
        <position position="131"/>
    </location>
</feature>
<evidence type="ECO:0000256" key="8">
    <source>
        <dbReference type="PIRSR" id="PIRSR001100-1"/>
    </source>
</evidence>
<dbReference type="SUPFAM" id="SSF51989">
    <property type="entry name" value="Glycosyl hydrolases family 6, cellulases"/>
    <property type="match status" value="1"/>
</dbReference>
<keyword evidence="6 12" id="KW-0326">Glycosidase</keyword>
<dbReference type="AlphaFoldDB" id="A0A7Y9YIM3"/>
<dbReference type="PRINTS" id="PR00733">
    <property type="entry name" value="GLHYDRLASE6"/>
</dbReference>
<feature type="binding site" evidence="9">
    <location>
        <position position="324"/>
    </location>
    <ligand>
        <name>substrate</name>
    </ligand>
</feature>
<feature type="binding site" evidence="9">
    <location>
        <position position="212"/>
    </location>
    <ligand>
        <name>substrate</name>
    </ligand>
</feature>
<dbReference type="PIRSF" id="PIRSF001100">
    <property type="entry name" value="Beta_cellobiohydrolase"/>
    <property type="match status" value="1"/>
</dbReference>
<evidence type="ECO:0000313" key="14">
    <source>
        <dbReference type="EMBL" id="NYI11982.1"/>
    </source>
</evidence>
<dbReference type="InterPro" id="IPR001524">
    <property type="entry name" value="Glyco_hydro_6_CS"/>
</dbReference>
<dbReference type="PROSITE" id="PS00655">
    <property type="entry name" value="GLYCOSYL_HYDROL_F6_1"/>
    <property type="match status" value="1"/>
</dbReference>
<evidence type="ECO:0000256" key="12">
    <source>
        <dbReference type="RuleBase" id="RU361186"/>
    </source>
</evidence>
<dbReference type="Proteomes" id="UP000537326">
    <property type="component" value="Unassembled WGS sequence"/>
</dbReference>
<evidence type="ECO:0000256" key="10">
    <source>
        <dbReference type="PROSITE-ProRule" id="PRU10056"/>
    </source>
</evidence>
<protein>
    <recommendedName>
        <fullName evidence="12">Glucanase</fullName>
        <ecNumber evidence="12">3.2.1.-</ecNumber>
    </recommendedName>
</protein>
<evidence type="ECO:0000256" key="9">
    <source>
        <dbReference type="PIRSR" id="PIRSR001100-2"/>
    </source>
</evidence>
<feature type="compositionally biased region" description="Polar residues" evidence="13">
    <location>
        <begin position="40"/>
        <end position="53"/>
    </location>
</feature>
<dbReference type="GO" id="GO:0004553">
    <property type="term" value="F:hydrolase activity, hydrolyzing O-glycosyl compounds"/>
    <property type="evidence" value="ECO:0007669"/>
    <property type="project" value="InterPro"/>
</dbReference>
<gene>
    <name evidence="14" type="ORF">BKA05_003497</name>
</gene>
<feature type="active site" description="Proton acceptor" evidence="8">
    <location>
        <position position="326"/>
    </location>
</feature>
<reference evidence="14 15" key="1">
    <citation type="submission" date="2020-07" db="EMBL/GenBank/DDBJ databases">
        <title>Sequencing the genomes of 1000 actinobacteria strains.</title>
        <authorList>
            <person name="Klenk H.-P."/>
        </authorList>
    </citation>
    <scope>NUCLEOTIDE SEQUENCE [LARGE SCALE GENOMIC DNA]</scope>
    <source>
        <strain evidence="14 15">DSM 18248</strain>
    </source>
</reference>
<name>A0A7Y9YIM3_9ACTN</name>
<keyword evidence="1 12" id="KW-0732">Signal</keyword>
<accession>A0A7Y9YIM3</accession>
<evidence type="ECO:0000256" key="4">
    <source>
        <dbReference type="ARBA" id="ARBA00023157"/>
    </source>
</evidence>
<dbReference type="Pfam" id="PF01341">
    <property type="entry name" value="Glyco_hydro_6"/>
    <property type="match status" value="1"/>
</dbReference>
<dbReference type="GO" id="GO:0030245">
    <property type="term" value="P:cellulose catabolic process"/>
    <property type="evidence" value="ECO:0007669"/>
    <property type="project" value="UniProtKB-KW"/>
</dbReference>
<feature type="binding site" evidence="9">
    <location>
        <position position="209"/>
    </location>
    <ligand>
        <name>substrate</name>
    </ligand>
</feature>
<evidence type="ECO:0000256" key="7">
    <source>
        <dbReference type="ARBA" id="ARBA00023326"/>
    </source>
</evidence>
<organism evidence="14 15">
    <name type="scientific">Nocardioides marinus</name>
    <dbReference type="NCBI Taxonomy" id="374514"/>
    <lineage>
        <taxon>Bacteria</taxon>
        <taxon>Bacillati</taxon>
        <taxon>Actinomycetota</taxon>
        <taxon>Actinomycetes</taxon>
        <taxon>Propionibacteriales</taxon>
        <taxon>Nocardioidaceae</taxon>
        <taxon>Nocardioides</taxon>
    </lineage>
</organism>
<dbReference type="Gene3D" id="3.20.20.40">
    <property type="entry name" value="1, 4-beta cellobiohydrolase"/>
    <property type="match status" value="1"/>
</dbReference>